<evidence type="ECO:0000313" key="2">
    <source>
        <dbReference type="EMBL" id="KAL0200296.1"/>
    </source>
</evidence>
<feature type="region of interest" description="Disordered" evidence="1">
    <location>
        <begin position="1"/>
        <end position="25"/>
    </location>
</feature>
<comment type="caution">
    <text evidence="2">The sequence shown here is derived from an EMBL/GenBank/DDBJ whole genome shotgun (WGS) entry which is preliminary data.</text>
</comment>
<protein>
    <submittedName>
        <fullName evidence="2">Uncharacterized protein</fullName>
    </submittedName>
</protein>
<dbReference type="EMBL" id="JAMKFB020000002">
    <property type="protein sequence ID" value="KAL0200296.1"/>
    <property type="molecule type" value="Genomic_DNA"/>
</dbReference>
<dbReference type="Proteomes" id="UP001529510">
    <property type="component" value="Unassembled WGS sequence"/>
</dbReference>
<dbReference type="SUPFAM" id="SSF63748">
    <property type="entry name" value="Tudor/PWWP/MBT"/>
    <property type="match status" value="1"/>
</dbReference>
<reference evidence="2 3" key="1">
    <citation type="submission" date="2024-05" db="EMBL/GenBank/DDBJ databases">
        <title>Genome sequencing and assembly of Indian major carp, Cirrhinus mrigala (Hamilton, 1822).</title>
        <authorList>
            <person name="Mohindra V."/>
            <person name="Chowdhury L.M."/>
            <person name="Lal K."/>
            <person name="Jena J.K."/>
        </authorList>
    </citation>
    <scope>NUCLEOTIDE SEQUENCE [LARGE SCALE GENOMIC DNA]</scope>
    <source>
        <strain evidence="2">CM1030</strain>
        <tissue evidence="2">Blood</tissue>
    </source>
</reference>
<dbReference type="Gene3D" id="2.30.30.140">
    <property type="match status" value="1"/>
</dbReference>
<organism evidence="2 3">
    <name type="scientific">Cirrhinus mrigala</name>
    <name type="common">Mrigala</name>
    <dbReference type="NCBI Taxonomy" id="683832"/>
    <lineage>
        <taxon>Eukaryota</taxon>
        <taxon>Metazoa</taxon>
        <taxon>Chordata</taxon>
        <taxon>Craniata</taxon>
        <taxon>Vertebrata</taxon>
        <taxon>Euteleostomi</taxon>
        <taxon>Actinopterygii</taxon>
        <taxon>Neopterygii</taxon>
        <taxon>Teleostei</taxon>
        <taxon>Ostariophysi</taxon>
        <taxon>Cypriniformes</taxon>
        <taxon>Cyprinidae</taxon>
        <taxon>Labeoninae</taxon>
        <taxon>Labeonini</taxon>
        <taxon>Cirrhinus</taxon>
    </lineage>
</organism>
<name>A0ABD0RQP4_CIRMR</name>
<keyword evidence="3" id="KW-1185">Reference proteome</keyword>
<gene>
    <name evidence="2" type="ORF">M9458_003483</name>
</gene>
<evidence type="ECO:0000313" key="3">
    <source>
        <dbReference type="Proteomes" id="UP001529510"/>
    </source>
</evidence>
<accession>A0ABD0RQP4</accession>
<sequence length="63" mass="6940">AENLAAHQKSTPNRQHKSPVPLSQFPLKDGLTDTAKLASKFEEGQDVLARWSDGLFYLGTISK</sequence>
<evidence type="ECO:0000256" key="1">
    <source>
        <dbReference type="SAM" id="MobiDB-lite"/>
    </source>
</evidence>
<feature type="non-terminal residue" evidence="2">
    <location>
        <position position="1"/>
    </location>
</feature>
<proteinExistence type="predicted"/>
<feature type="non-terminal residue" evidence="2">
    <location>
        <position position="63"/>
    </location>
</feature>
<dbReference type="AlphaFoldDB" id="A0ABD0RQP4"/>